<proteinExistence type="inferred from homology"/>
<comment type="similarity">
    <text evidence="1 2">Belongs to the anti-sigma-factor antagonist family.</text>
</comment>
<evidence type="ECO:0000256" key="2">
    <source>
        <dbReference type="RuleBase" id="RU003749"/>
    </source>
</evidence>
<evidence type="ECO:0000256" key="1">
    <source>
        <dbReference type="ARBA" id="ARBA00009013"/>
    </source>
</evidence>
<feature type="domain" description="STAS" evidence="3">
    <location>
        <begin position="10"/>
        <end position="109"/>
    </location>
</feature>
<comment type="caution">
    <text evidence="4">The sequence shown here is derived from an EMBL/GenBank/DDBJ whole genome shotgun (WGS) entry which is preliminary data.</text>
</comment>
<accession>A0A6H9Z9U0</accession>
<dbReference type="PROSITE" id="PS50801">
    <property type="entry name" value="STAS"/>
    <property type="match status" value="1"/>
</dbReference>
<evidence type="ECO:0000313" key="5">
    <source>
        <dbReference type="Proteomes" id="UP000468735"/>
    </source>
</evidence>
<gene>
    <name evidence="4" type="ORF">F8566_00355</name>
</gene>
<dbReference type="EMBL" id="WBMT01000001">
    <property type="protein sequence ID" value="KAB2352203.1"/>
    <property type="molecule type" value="Genomic_DNA"/>
</dbReference>
<dbReference type="InterPro" id="IPR036513">
    <property type="entry name" value="STAS_dom_sf"/>
</dbReference>
<dbReference type="CDD" id="cd07043">
    <property type="entry name" value="STAS_anti-anti-sigma_factors"/>
    <property type="match status" value="1"/>
</dbReference>
<dbReference type="NCBIfam" id="TIGR00377">
    <property type="entry name" value="ant_ant_sig"/>
    <property type="match status" value="1"/>
</dbReference>
<evidence type="ECO:0000313" key="4">
    <source>
        <dbReference type="EMBL" id="KAB2352203.1"/>
    </source>
</evidence>
<dbReference type="Proteomes" id="UP000468735">
    <property type="component" value="Unassembled WGS sequence"/>
</dbReference>
<dbReference type="SUPFAM" id="SSF52091">
    <property type="entry name" value="SpoIIaa-like"/>
    <property type="match status" value="1"/>
</dbReference>
<dbReference type="PANTHER" id="PTHR33495:SF2">
    <property type="entry name" value="ANTI-SIGMA FACTOR ANTAGONIST TM_1081-RELATED"/>
    <property type="match status" value="1"/>
</dbReference>
<organism evidence="4 5">
    <name type="scientific">Actinomadura rudentiformis</name>
    <dbReference type="NCBI Taxonomy" id="359158"/>
    <lineage>
        <taxon>Bacteria</taxon>
        <taxon>Bacillati</taxon>
        <taxon>Actinomycetota</taxon>
        <taxon>Actinomycetes</taxon>
        <taxon>Streptosporangiales</taxon>
        <taxon>Thermomonosporaceae</taxon>
        <taxon>Actinomadura</taxon>
    </lineage>
</organism>
<reference evidence="4 5" key="1">
    <citation type="submission" date="2019-09" db="EMBL/GenBank/DDBJ databases">
        <title>Actinomadura physcomitrii sp. nov., a novel actinomycete isolated from moss [Physcomitrium sphaericum (Ludw) Fuernr].</title>
        <authorList>
            <person name="Zhuang X."/>
            <person name="Liu C."/>
        </authorList>
    </citation>
    <scope>NUCLEOTIDE SEQUENCE [LARGE SCALE GENOMIC DNA]</scope>
    <source>
        <strain evidence="4 5">HMC1</strain>
    </source>
</reference>
<keyword evidence="5" id="KW-1185">Reference proteome</keyword>
<dbReference type="InterPro" id="IPR003658">
    <property type="entry name" value="Anti-sigma_ant"/>
</dbReference>
<dbReference type="PANTHER" id="PTHR33495">
    <property type="entry name" value="ANTI-SIGMA FACTOR ANTAGONIST TM_1081-RELATED-RELATED"/>
    <property type="match status" value="1"/>
</dbReference>
<evidence type="ECO:0000259" key="3">
    <source>
        <dbReference type="PROSITE" id="PS50801"/>
    </source>
</evidence>
<dbReference type="Gene3D" id="3.30.750.24">
    <property type="entry name" value="STAS domain"/>
    <property type="match status" value="1"/>
</dbReference>
<dbReference type="Pfam" id="PF01740">
    <property type="entry name" value="STAS"/>
    <property type="match status" value="1"/>
</dbReference>
<dbReference type="OrthoDB" id="3393696at2"/>
<dbReference type="AlphaFoldDB" id="A0A6H9Z9U0"/>
<protein>
    <recommendedName>
        <fullName evidence="2">Anti-sigma factor antagonist</fullName>
    </recommendedName>
</protein>
<sequence length="120" mass="12600">MSHQHLPGHVTVVVVAGNVDLGSAGDLAAYLDQTRRTPGEHLVLDLAEVRLIDSTGLQVLVNAHLHATAHHATLRLASTGPQVTRVLNITQLNAHIGVHATVEDALTAALTRQPPPGSVD</sequence>
<name>A0A6H9Z9U0_9ACTN</name>
<dbReference type="GO" id="GO:0043856">
    <property type="term" value="F:anti-sigma factor antagonist activity"/>
    <property type="evidence" value="ECO:0007669"/>
    <property type="project" value="InterPro"/>
</dbReference>
<dbReference type="InterPro" id="IPR002645">
    <property type="entry name" value="STAS_dom"/>
</dbReference>